<feature type="compositionally biased region" description="Basic and acidic residues" evidence="1">
    <location>
        <begin position="448"/>
        <end position="469"/>
    </location>
</feature>
<dbReference type="OrthoDB" id="5986832at2759"/>
<feature type="region of interest" description="Disordered" evidence="1">
    <location>
        <begin position="436"/>
        <end position="564"/>
    </location>
</feature>
<feature type="region of interest" description="Disordered" evidence="1">
    <location>
        <begin position="582"/>
        <end position="620"/>
    </location>
</feature>
<reference evidence="2" key="1">
    <citation type="submission" date="2023-01" db="EMBL/GenBank/DDBJ databases">
        <title>Genome assembly of the deep-sea coral Lophelia pertusa.</title>
        <authorList>
            <person name="Herrera S."/>
            <person name="Cordes E."/>
        </authorList>
    </citation>
    <scope>NUCLEOTIDE SEQUENCE</scope>
    <source>
        <strain evidence="2">USNM1676648</strain>
        <tissue evidence="2">Polyp</tissue>
    </source>
</reference>
<dbReference type="Proteomes" id="UP001163046">
    <property type="component" value="Unassembled WGS sequence"/>
</dbReference>
<comment type="caution">
    <text evidence="2">The sequence shown here is derived from an EMBL/GenBank/DDBJ whole genome shotgun (WGS) entry which is preliminary data.</text>
</comment>
<feature type="compositionally biased region" description="Polar residues" evidence="1">
    <location>
        <begin position="436"/>
        <end position="447"/>
    </location>
</feature>
<feature type="compositionally biased region" description="Low complexity" evidence="1">
    <location>
        <begin position="356"/>
        <end position="367"/>
    </location>
</feature>
<proteinExistence type="predicted"/>
<dbReference type="AlphaFoldDB" id="A0A9X0D580"/>
<keyword evidence="3" id="KW-1185">Reference proteome</keyword>
<feature type="region of interest" description="Disordered" evidence="1">
    <location>
        <begin position="337"/>
        <end position="377"/>
    </location>
</feature>
<sequence length="747" mass="82312">MDCNKLHVPNIPSPTVPQGGKHMALASPNQEMDSKRAAALLERRRVSASVHEIRDLYSALQELVPGSAAASSLPHRVISTDNKPTGVSSNPGSPNLRRRSPSNGPRDLARSPTSEDESIRVRRLLPVTPDSPSNLRKFNSKVIQALDVNANQSPVKGKRTPNMGRRGSSGEVFLSMQTSQAGNPSPNMGRRGSSGEVLLGVGANHIKASKSPLAMNRSASHHNLAGDFSSANPDSLKPVKLDRLVSPDVLARRGSEGVLLTSKTDKHRKKTSPLLMKRRGSSGDILTSETNTTTSITLPRSAVTSPRHRAMLDTGACDSSPRRGSLINALTKFSNSFKKKAPQTSSEPKETAPIRTDTNVVNQTVVDGPAQPRPRPLESQMDLLLNSLNDLQDSSKEALHGNENEPETLKKLHQRHGSVGTEMQELLGALQELSAMTTSSDSDSLGENETRSRRGSELHDKVPVERESLDQLEAYFTEKLRDATKANPSKTPSERSSESDAPHSDKEDSEISQPSSELSSKKISLEAAMVDEGIDVVDHPPEVLPMDPEAKRPQLKEDRDEFANQVNKKLQDWLARAMAISEREKTNENLTTSESDGTRCDSLDSDESDNNKEKEPKGIKRNLFSKLSLLRRGDKSHWKYKHRRTKSMHDVTFSFESERSVQDNEVENPPTATAQIEDKSRRPSVTRSRSMYNVVPHTLHTRNKNRRKTPSEGGGRRGTTSFARCRNTTCHISRRKINSIFTCSNKL</sequence>
<organism evidence="2 3">
    <name type="scientific">Desmophyllum pertusum</name>
    <dbReference type="NCBI Taxonomy" id="174260"/>
    <lineage>
        <taxon>Eukaryota</taxon>
        <taxon>Metazoa</taxon>
        <taxon>Cnidaria</taxon>
        <taxon>Anthozoa</taxon>
        <taxon>Hexacorallia</taxon>
        <taxon>Scleractinia</taxon>
        <taxon>Caryophylliina</taxon>
        <taxon>Caryophylliidae</taxon>
        <taxon>Desmophyllum</taxon>
    </lineage>
</organism>
<feature type="region of interest" description="Disordered" evidence="1">
    <location>
        <begin position="68"/>
        <end position="135"/>
    </location>
</feature>
<evidence type="ECO:0000313" key="2">
    <source>
        <dbReference type="EMBL" id="KAJ7386158.1"/>
    </source>
</evidence>
<name>A0A9X0D580_9CNID</name>
<feature type="compositionally biased region" description="Basic and acidic residues" evidence="1">
    <location>
        <begin position="548"/>
        <end position="562"/>
    </location>
</feature>
<feature type="compositionally biased region" description="Polar residues" evidence="1">
    <location>
        <begin position="79"/>
        <end position="93"/>
    </location>
</feature>
<evidence type="ECO:0000256" key="1">
    <source>
        <dbReference type="SAM" id="MobiDB-lite"/>
    </source>
</evidence>
<feature type="compositionally biased region" description="Basic residues" evidence="1">
    <location>
        <begin position="699"/>
        <end position="708"/>
    </location>
</feature>
<protein>
    <submittedName>
        <fullName evidence="2">Uncharacterized protein</fullName>
    </submittedName>
</protein>
<accession>A0A9X0D580</accession>
<feature type="region of interest" description="Disordered" evidence="1">
    <location>
        <begin position="658"/>
        <end position="721"/>
    </location>
</feature>
<gene>
    <name evidence="2" type="ORF">OS493_012505</name>
</gene>
<feature type="compositionally biased region" description="Basic and acidic residues" evidence="1">
    <location>
        <begin position="492"/>
        <end position="506"/>
    </location>
</feature>
<dbReference type="EMBL" id="MU825878">
    <property type="protein sequence ID" value="KAJ7386158.1"/>
    <property type="molecule type" value="Genomic_DNA"/>
</dbReference>
<feature type="compositionally biased region" description="Basic and acidic residues" evidence="1">
    <location>
        <begin position="609"/>
        <end position="618"/>
    </location>
</feature>
<evidence type="ECO:0000313" key="3">
    <source>
        <dbReference type="Proteomes" id="UP001163046"/>
    </source>
</evidence>
<feature type="region of interest" description="Disordered" evidence="1">
    <location>
        <begin position="1"/>
        <end position="31"/>
    </location>
</feature>
<feature type="compositionally biased region" description="Polar residues" evidence="1">
    <location>
        <begin position="337"/>
        <end position="346"/>
    </location>
</feature>